<reference evidence="2" key="2">
    <citation type="submission" date="2020-11" db="EMBL/GenBank/DDBJ databases">
        <authorList>
            <person name="McCartney M.A."/>
            <person name="Auch B."/>
            <person name="Kono T."/>
            <person name="Mallez S."/>
            <person name="Becker A."/>
            <person name="Gohl D.M."/>
            <person name="Silverstein K.A.T."/>
            <person name="Koren S."/>
            <person name="Bechman K.B."/>
            <person name="Herman A."/>
            <person name="Abrahante J.E."/>
            <person name="Garbe J."/>
        </authorList>
    </citation>
    <scope>NUCLEOTIDE SEQUENCE</scope>
    <source>
        <strain evidence="2">Duluth1</strain>
        <tissue evidence="2">Whole animal</tissue>
    </source>
</reference>
<feature type="compositionally biased region" description="Low complexity" evidence="1">
    <location>
        <begin position="52"/>
        <end position="68"/>
    </location>
</feature>
<comment type="caution">
    <text evidence="2">The sequence shown here is derived from an EMBL/GenBank/DDBJ whole genome shotgun (WGS) entry which is preliminary data.</text>
</comment>
<evidence type="ECO:0000313" key="2">
    <source>
        <dbReference type="EMBL" id="KAH3775301.1"/>
    </source>
</evidence>
<accession>A0A9D4EAN6</accession>
<evidence type="ECO:0000313" key="3">
    <source>
        <dbReference type="Proteomes" id="UP000828390"/>
    </source>
</evidence>
<keyword evidence="3" id="KW-1185">Reference proteome</keyword>
<feature type="compositionally biased region" description="Polar residues" evidence="1">
    <location>
        <begin position="42"/>
        <end position="51"/>
    </location>
</feature>
<dbReference type="EMBL" id="JAIWYP010000009">
    <property type="protein sequence ID" value="KAH3775301.1"/>
    <property type="molecule type" value="Genomic_DNA"/>
</dbReference>
<organism evidence="2 3">
    <name type="scientific">Dreissena polymorpha</name>
    <name type="common">Zebra mussel</name>
    <name type="synonym">Mytilus polymorpha</name>
    <dbReference type="NCBI Taxonomy" id="45954"/>
    <lineage>
        <taxon>Eukaryota</taxon>
        <taxon>Metazoa</taxon>
        <taxon>Spiralia</taxon>
        <taxon>Lophotrochozoa</taxon>
        <taxon>Mollusca</taxon>
        <taxon>Bivalvia</taxon>
        <taxon>Autobranchia</taxon>
        <taxon>Heteroconchia</taxon>
        <taxon>Euheterodonta</taxon>
        <taxon>Imparidentia</taxon>
        <taxon>Neoheterodontei</taxon>
        <taxon>Myida</taxon>
        <taxon>Dreissenoidea</taxon>
        <taxon>Dreissenidae</taxon>
        <taxon>Dreissena</taxon>
    </lineage>
</organism>
<name>A0A9D4EAN6_DREPO</name>
<dbReference type="AlphaFoldDB" id="A0A9D4EAN6"/>
<reference evidence="2" key="1">
    <citation type="journal article" date="2019" name="bioRxiv">
        <title>The Genome of the Zebra Mussel, Dreissena polymorpha: A Resource for Invasive Species Research.</title>
        <authorList>
            <person name="McCartney M.A."/>
            <person name="Auch B."/>
            <person name="Kono T."/>
            <person name="Mallez S."/>
            <person name="Zhang Y."/>
            <person name="Obille A."/>
            <person name="Becker A."/>
            <person name="Abrahante J.E."/>
            <person name="Garbe J."/>
            <person name="Badalamenti J.P."/>
            <person name="Herman A."/>
            <person name="Mangelson H."/>
            <person name="Liachko I."/>
            <person name="Sullivan S."/>
            <person name="Sone E.D."/>
            <person name="Koren S."/>
            <person name="Silverstein K.A.T."/>
            <person name="Beckman K.B."/>
            <person name="Gohl D.M."/>
        </authorList>
    </citation>
    <scope>NUCLEOTIDE SEQUENCE</scope>
    <source>
        <strain evidence="2">Duluth1</strain>
        <tissue evidence="2">Whole animal</tissue>
    </source>
</reference>
<feature type="region of interest" description="Disordered" evidence="1">
    <location>
        <begin position="42"/>
        <end position="76"/>
    </location>
</feature>
<proteinExistence type="predicted"/>
<dbReference type="Proteomes" id="UP000828390">
    <property type="component" value="Unassembled WGS sequence"/>
</dbReference>
<protein>
    <submittedName>
        <fullName evidence="2">Uncharacterized protein</fullName>
    </submittedName>
</protein>
<sequence length="76" mass="8243">MEVIKPVVQDLILLCNLHTYTEKLYQYSCYFTPGPMTSISKPAISDSSPSASTESFSQLSSVSQSEPSATGIHSLL</sequence>
<gene>
    <name evidence="2" type="ORF">DPMN_176702</name>
</gene>
<evidence type="ECO:0000256" key="1">
    <source>
        <dbReference type="SAM" id="MobiDB-lite"/>
    </source>
</evidence>